<organism evidence="5 6">
    <name type="scientific">Abrus precatorius</name>
    <name type="common">Indian licorice</name>
    <name type="synonym">Glycine abrus</name>
    <dbReference type="NCBI Taxonomy" id="3816"/>
    <lineage>
        <taxon>Eukaryota</taxon>
        <taxon>Viridiplantae</taxon>
        <taxon>Streptophyta</taxon>
        <taxon>Embryophyta</taxon>
        <taxon>Tracheophyta</taxon>
        <taxon>Spermatophyta</taxon>
        <taxon>Magnoliopsida</taxon>
        <taxon>eudicotyledons</taxon>
        <taxon>Gunneridae</taxon>
        <taxon>Pentapetalae</taxon>
        <taxon>rosids</taxon>
        <taxon>fabids</taxon>
        <taxon>Fabales</taxon>
        <taxon>Fabaceae</taxon>
        <taxon>Papilionoideae</taxon>
        <taxon>50 kb inversion clade</taxon>
        <taxon>NPAAA clade</taxon>
        <taxon>indigoferoid/millettioid clade</taxon>
        <taxon>Abreae</taxon>
        <taxon>Abrus</taxon>
    </lineage>
</organism>
<dbReference type="InterPro" id="IPR033872">
    <property type="entry name" value="nsLTP2"/>
</dbReference>
<dbReference type="GeneID" id="113863370"/>
<dbReference type="PANTHER" id="PTHR33214:SF44">
    <property type="entry name" value="NON-SPECIFIC LIPID TRANSFER PROTEIN GPI-ANCHORED 33"/>
    <property type="match status" value="1"/>
</dbReference>
<evidence type="ECO:0000256" key="3">
    <source>
        <dbReference type="SAM" id="SignalP"/>
    </source>
</evidence>
<dbReference type="InterPro" id="IPR036312">
    <property type="entry name" value="Bifun_inhib/LTP/seed_sf"/>
</dbReference>
<keyword evidence="2" id="KW-0446">Lipid-binding</keyword>
<accession>A0A8B8LBT0</accession>
<dbReference type="RefSeq" id="XP_027352728.1">
    <property type="nucleotide sequence ID" value="XM_027496927.1"/>
</dbReference>
<dbReference type="GO" id="GO:0008289">
    <property type="term" value="F:lipid binding"/>
    <property type="evidence" value="ECO:0007669"/>
    <property type="project" value="UniProtKB-KW"/>
</dbReference>
<evidence type="ECO:0000256" key="2">
    <source>
        <dbReference type="ARBA" id="ARBA00023121"/>
    </source>
</evidence>
<keyword evidence="3" id="KW-0732">Signal</keyword>
<gene>
    <name evidence="6" type="primary">LOC113863370</name>
</gene>
<evidence type="ECO:0000259" key="4">
    <source>
        <dbReference type="SMART" id="SM00499"/>
    </source>
</evidence>
<proteinExistence type="predicted"/>
<name>A0A8B8LBT0_ABRPR</name>
<feature type="signal peptide" evidence="3">
    <location>
        <begin position="1"/>
        <end position="31"/>
    </location>
</feature>
<dbReference type="CDD" id="cd01959">
    <property type="entry name" value="nsLTP2"/>
    <property type="match status" value="1"/>
</dbReference>
<protein>
    <submittedName>
        <fullName evidence="6">Non-specific lipid-transfer protein 2-like</fullName>
    </submittedName>
</protein>
<evidence type="ECO:0000313" key="6">
    <source>
        <dbReference type="RefSeq" id="XP_027352728.1"/>
    </source>
</evidence>
<dbReference type="OrthoDB" id="665742at2759"/>
<dbReference type="SMART" id="SM00499">
    <property type="entry name" value="AAI"/>
    <property type="match status" value="1"/>
</dbReference>
<dbReference type="SUPFAM" id="SSF47699">
    <property type="entry name" value="Bifunctional inhibitor/lipid-transfer protein/seed storage 2S albumin"/>
    <property type="match status" value="1"/>
</dbReference>
<dbReference type="PANTHER" id="PTHR33214">
    <property type="entry name" value="BIFUNCTIONAL INHIBITOR/LIPID-TRANSFER PROTEIN/SEED STORAGE 2S ALBUMIN SUPERFAMILY PROTEIN"/>
    <property type="match status" value="1"/>
</dbReference>
<reference evidence="6" key="2">
    <citation type="submission" date="2025-08" db="UniProtKB">
        <authorList>
            <consortium name="RefSeq"/>
        </authorList>
    </citation>
    <scope>IDENTIFICATION</scope>
    <source>
        <tissue evidence="6">Young leaves</tissue>
    </source>
</reference>
<dbReference type="GO" id="GO:0006869">
    <property type="term" value="P:lipid transport"/>
    <property type="evidence" value="ECO:0007669"/>
    <property type="project" value="InterPro"/>
</dbReference>
<feature type="domain" description="Bifunctional inhibitor/plant lipid transfer protein/seed storage helical" evidence="4">
    <location>
        <begin position="34"/>
        <end position="99"/>
    </location>
</feature>
<evidence type="ECO:0000256" key="1">
    <source>
        <dbReference type="ARBA" id="ARBA00022448"/>
    </source>
</evidence>
<dbReference type="Gene3D" id="1.10.110.10">
    <property type="entry name" value="Plant lipid-transfer and hydrophobic proteins"/>
    <property type="match status" value="1"/>
</dbReference>
<dbReference type="AlphaFoldDB" id="A0A8B8LBT0"/>
<sequence>MMKKNVCVSSVVVCAMVLALLWAEVGPMAEAATCNPLDLSPCLPAITNSSPPSTTCCQKLRQQKSCLCNYLKNPSLRQYINSPGARKVASSCAVAYPSC</sequence>
<feature type="chain" id="PRO_5034563223" evidence="3">
    <location>
        <begin position="32"/>
        <end position="99"/>
    </location>
</feature>
<dbReference type="Proteomes" id="UP000694853">
    <property type="component" value="Unplaced"/>
</dbReference>
<dbReference type="KEGG" id="aprc:113863370"/>
<evidence type="ECO:0000313" key="5">
    <source>
        <dbReference type="Proteomes" id="UP000694853"/>
    </source>
</evidence>
<reference evidence="5" key="1">
    <citation type="journal article" date="2019" name="Toxins">
        <title>Detection of Abrin-Like and Prepropulchellin-Like Toxin Genes and Transcripts Using Whole Genome Sequencing and Full-Length Transcript Sequencing of Abrus precatorius.</title>
        <authorList>
            <person name="Hovde B.T."/>
            <person name="Daligault H.E."/>
            <person name="Hanschen E.R."/>
            <person name="Kunde Y.A."/>
            <person name="Johnson M.B."/>
            <person name="Starkenburg S.R."/>
            <person name="Johnson S.L."/>
        </authorList>
    </citation>
    <scope>NUCLEOTIDE SEQUENCE [LARGE SCALE GENOMIC DNA]</scope>
</reference>
<keyword evidence="5" id="KW-1185">Reference proteome</keyword>
<dbReference type="Pfam" id="PF00234">
    <property type="entry name" value="Tryp_alpha_amyl"/>
    <property type="match status" value="1"/>
</dbReference>
<keyword evidence="1" id="KW-0813">Transport</keyword>
<dbReference type="InterPro" id="IPR016140">
    <property type="entry name" value="Bifunc_inhib/LTP/seed_store"/>
</dbReference>